<dbReference type="PRINTS" id="PR00452">
    <property type="entry name" value="SH3DOMAIN"/>
</dbReference>
<feature type="compositionally biased region" description="Pro residues" evidence="3">
    <location>
        <begin position="622"/>
        <end position="638"/>
    </location>
</feature>
<dbReference type="InterPro" id="IPR050670">
    <property type="entry name" value="STAM"/>
</dbReference>
<feature type="compositionally biased region" description="Acidic residues" evidence="3">
    <location>
        <begin position="401"/>
        <end position="412"/>
    </location>
</feature>
<feature type="compositionally biased region" description="Low complexity" evidence="3">
    <location>
        <begin position="456"/>
        <end position="468"/>
    </location>
</feature>
<feature type="compositionally biased region" description="Low complexity" evidence="3">
    <location>
        <begin position="497"/>
        <end position="507"/>
    </location>
</feature>
<organism evidence="5 6">
    <name type="scientific">Oryzias melastigma</name>
    <name type="common">Marine medaka</name>
    <dbReference type="NCBI Taxonomy" id="30732"/>
    <lineage>
        <taxon>Eukaryota</taxon>
        <taxon>Metazoa</taxon>
        <taxon>Chordata</taxon>
        <taxon>Craniata</taxon>
        <taxon>Vertebrata</taxon>
        <taxon>Euteleostomi</taxon>
        <taxon>Actinopterygii</taxon>
        <taxon>Neopterygii</taxon>
        <taxon>Teleostei</taxon>
        <taxon>Neoteleostei</taxon>
        <taxon>Acanthomorphata</taxon>
        <taxon>Ovalentaria</taxon>
        <taxon>Atherinomorphae</taxon>
        <taxon>Beloniformes</taxon>
        <taxon>Adrianichthyidae</taxon>
        <taxon>Oryziinae</taxon>
        <taxon>Oryzias</taxon>
    </lineage>
</organism>
<keyword evidence="1 2" id="KW-0728">SH3 domain</keyword>
<dbReference type="CDD" id="cd11816">
    <property type="entry name" value="SH3_Eve1_3"/>
    <property type="match status" value="1"/>
</dbReference>
<feature type="compositionally biased region" description="Low complexity" evidence="3">
    <location>
        <begin position="535"/>
        <end position="561"/>
    </location>
</feature>
<feature type="domain" description="SH3" evidence="4">
    <location>
        <begin position="763"/>
        <end position="822"/>
    </location>
</feature>
<dbReference type="InterPro" id="IPR001452">
    <property type="entry name" value="SH3_domain"/>
</dbReference>
<dbReference type="RefSeq" id="XP_024143877.1">
    <property type="nucleotide sequence ID" value="XM_024288109.2"/>
</dbReference>
<dbReference type="PANTHER" id="PTHR45929:SF2">
    <property type="entry name" value="SIGNAL TRANSDUCING ADAPTER MOLECULE 1"/>
    <property type="match status" value="1"/>
</dbReference>
<evidence type="ECO:0000313" key="6">
    <source>
        <dbReference type="Proteomes" id="UP000261560"/>
    </source>
</evidence>
<dbReference type="SUPFAM" id="SSF50044">
    <property type="entry name" value="SH3-domain"/>
    <property type="match status" value="3"/>
</dbReference>
<feature type="compositionally biased region" description="Pro residues" evidence="3">
    <location>
        <begin position="562"/>
        <end position="580"/>
    </location>
</feature>
<feature type="compositionally biased region" description="Low complexity" evidence="3">
    <location>
        <begin position="149"/>
        <end position="158"/>
    </location>
</feature>
<feature type="compositionally biased region" description="Pro residues" evidence="3">
    <location>
        <begin position="605"/>
        <end position="614"/>
    </location>
</feature>
<feature type="compositionally biased region" description="Polar residues" evidence="3">
    <location>
        <begin position="513"/>
        <end position="525"/>
    </location>
</feature>
<dbReference type="InterPro" id="IPR036028">
    <property type="entry name" value="SH3-like_dom_sf"/>
</dbReference>
<feature type="compositionally biased region" description="Polar residues" evidence="3">
    <location>
        <begin position="193"/>
        <end position="205"/>
    </location>
</feature>
<dbReference type="PRINTS" id="PR00499">
    <property type="entry name" value="P67PHOX"/>
</dbReference>
<feature type="domain" description="SH3" evidence="4">
    <location>
        <begin position="856"/>
        <end position="915"/>
    </location>
</feature>
<dbReference type="Pfam" id="PF00018">
    <property type="entry name" value="SH3_1"/>
    <property type="match status" value="2"/>
</dbReference>
<evidence type="ECO:0000256" key="3">
    <source>
        <dbReference type="SAM" id="MobiDB-lite"/>
    </source>
</evidence>
<feature type="region of interest" description="Disordered" evidence="3">
    <location>
        <begin position="285"/>
        <end position="738"/>
    </location>
</feature>
<dbReference type="Pfam" id="PF14604">
    <property type="entry name" value="SH3_9"/>
    <property type="match status" value="1"/>
</dbReference>
<feature type="region of interest" description="Disordered" evidence="3">
    <location>
        <begin position="1"/>
        <end position="230"/>
    </location>
</feature>
<evidence type="ECO:0000313" key="5">
    <source>
        <dbReference type="Ensembl" id="ENSOMEP00000000447.1"/>
    </source>
</evidence>
<name>A0A3B3B5K8_ORYME</name>
<reference evidence="5" key="1">
    <citation type="submission" date="2025-08" db="UniProtKB">
        <authorList>
            <consortium name="Ensembl"/>
        </authorList>
    </citation>
    <scope>IDENTIFICATION</scope>
</reference>
<feature type="compositionally biased region" description="Basic and acidic residues" evidence="3">
    <location>
        <begin position="32"/>
        <end position="42"/>
    </location>
</feature>
<feature type="compositionally biased region" description="Acidic residues" evidence="3">
    <location>
        <begin position="325"/>
        <end position="341"/>
    </location>
</feature>
<dbReference type="PaxDb" id="30732-ENSOMEP00000000447"/>
<dbReference type="GeneTree" id="ENSGT00940000155694"/>
<keyword evidence="6" id="KW-1185">Reference proteome</keyword>
<reference evidence="5" key="2">
    <citation type="submission" date="2025-09" db="UniProtKB">
        <authorList>
            <consortium name="Ensembl"/>
        </authorList>
    </citation>
    <scope>IDENTIFICATION</scope>
</reference>
<dbReference type="AlphaFoldDB" id="A0A3B3B5K8"/>
<dbReference type="GO" id="GO:0033565">
    <property type="term" value="C:ESCRT-0 complex"/>
    <property type="evidence" value="ECO:0007669"/>
    <property type="project" value="TreeGrafter"/>
</dbReference>
<dbReference type="Proteomes" id="UP000261560">
    <property type="component" value="Unplaced"/>
</dbReference>
<accession>A0A3B3B5K8</accession>
<dbReference type="PROSITE" id="PS50002">
    <property type="entry name" value="SH3"/>
    <property type="match status" value="3"/>
</dbReference>
<feature type="compositionally biased region" description="Polar residues" evidence="3">
    <location>
        <begin position="709"/>
        <end position="718"/>
    </location>
</feature>
<dbReference type="GO" id="GO:0043328">
    <property type="term" value="P:protein transport to vacuole involved in ubiquitin-dependent protein catabolic process via the multivesicular body sorting pathway"/>
    <property type="evidence" value="ECO:0007669"/>
    <property type="project" value="TreeGrafter"/>
</dbReference>
<feature type="compositionally biased region" description="Polar residues" evidence="3">
    <location>
        <begin position="221"/>
        <end position="230"/>
    </location>
</feature>
<evidence type="ECO:0000256" key="1">
    <source>
        <dbReference type="ARBA" id="ARBA00022443"/>
    </source>
</evidence>
<feature type="domain" description="SH3" evidence="4">
    <location>
        <begin position="924"/>
        <end position="981"/>
    </location>
</feature>
<dbReference type="Ensembl" id="ENSOMET00000015829.1">
    <property type="protein sequence ID" value="ENSOMEP00000000447.1"/>
    <property type="gene ID" value="ENSOMEG00000000004.1"/>
</dbReference>
<evidence type="ECO:0000256" key="2">
    <source>
        <dbReference type="PROSITE-ProRule" id="PRU00192"/>
    </source>
</evidence>
<sequence length="981" mass="104468">MAEARTDEEQQSLGRESREQVVRRQPGSSAGRPDRRKPEQRHSQGPLSSIRAVIKRTSPRPTSLSEPPADRERDRNRRRPQITILSAEPLPSTSWFPGVAAGIPPPPPPAAQIWGPTIPPSIQPPPSYEEVIREKTQEQVLLPPPPSLPSSSFSPLPSITTATQTEAGSEPESSRVERPGRPSRPPLPDKSTGGITIPSSQSAPSSLARVETDSQLCDIPETSSPPNLTSAAQADLLDLCFAAPSHNGALERPRPLPRSKTGLHPLRKEVKVQTLVKLRDDGAATLASRAESSQQEEGQGRYLQELLQAFSSDDWGFPDHHGDSEEPSQSDSQEEEDEEDMATLKLRIQAFEQQQEAERPEPRPRPRLQGQPGKSVPPVIAPKPKTFSSAPKPSAGLSLDDGCESADQDQPETIETSSQELNLKPQPAAKPSASISTQSEPGPCRPANKPCLAPKPQSAPETATATTPAPVPAPRPPPPKLPTSSAQNPTPPPRPAAAPRASLGAAPTEKRGSATSGESPPSVQSGPAVKAGSVRPGTPTKPAAPASARRTSAPNLATKPAPVSPPDPSPATKPTSPPKPAGQAPPTGPAPALRKAEKTNNKVPPTDPPLPPRPAGAKLLPLRPPPIKSVPSRPPPPTVNSSSNQNPSKAAPPPSSSANLSRAQKGGKRGPPLPPRPKPGHPLYNSYMKQEVLIVLDDPNPAPSEKVSNEGNDSTTTPLILPSQELLDTPPEDTGSKLVLEDPQSIIPVKPVELKDHPDPAPVSGPRCVARFDYEGEENDELTFSRGDVIALQEVIGDEWGRGQIHGRSGIFPLNFTEVVEPLPQAVTSSGESSKDPNDSGESPHPAVTETSQDSEAEEWVLAVFDFPGQTPEDLSFQKGALIRVTEHVDADWLRGRVDGREGLFPGSFAQPYQAQPITDPQCPVGRTAKVLFDFTAEREDELTLKVGDVITQVESVDTDWILGLAGGKRGIVPKNYVSFL</sequence>
<feature type="region of interest" description="Disordered" evidence="3">
    <location>
        <begin position="826"/>
        <end position="855"/>
    </location>
</feature>
<dbReference type="InterPro" id="IPR035835">
    <property type="entry name" value="Eve1_SH3_3"/>
</dbReference>
<feature type="compositionally biased region" description="Pro residues" evidence="3">
    <location>
        <begin position="117"/>
        <end position="127"/>
    </location>
</feature>
<dbReference type="GeneID" id="112156000"/>
<proteinExistence type="predicted"/>
<evidence type="ECO:0000259" key="4">
    <source>
        <dbReference type="PROSITE" id="PS50002"/>
    </source>
</evidence>
<protein>
    <submittedName>
        <fullName evidence="5">SH3 domain-containing protein 19-like</fullName>
    </submittedName>
</protein>
<feature type="compositionally biased region" description="Pro residues" evidence="3">
    <location>
        <begin position="469"/>
        <end position="481"/>
    </location>
</feature>
<dbReference type="PANTHER" id="PTHR45929">
    <property type="entry name" value="JAK PATHWAY SIGNAL TRANSDUCTION ADAPTOR MOLECULE"/>
    <property type="match status" value="1"/>
</dbReference>
<feature type="region of interest" description="Disordered" evidence="3">
    <location>
        <begin position="246"/>
        <end position="270"/>
    </location>
</feature>
<dbReference type="Gene3D" id="2.30.30.40">
    <property type="entry name" value="SH3 Domains"/>
    <property type="match status" value="3"/>
</dbReference>
<dbReference type="STRING" id="30732.ENSOMEP00000000447"/>
<feature type="compositionally biased region" description="Low complexity" evidence="3">
    <location>
        <begin position="639"/>
        <end position="649"/>
    </location>
</feature>
<dbReference type="SMART" id="SM00326">
    <property type="entry name" value="SH3"/>
    <property type="match status" value="3"/>
</dbReference>